<dbReference type="Gene3D" id="3.40.50.300">
    <property type="entry name" value="P-loop containing nucleotide triphosphate hydrolases"/>
    <property type="match status" value="1"/>
</dbReference>
<reference evidence="2 3" key="1">
    <citation type="journal article" date="2021" name="Nat. Plants">
        <title>The Taxus genome provides insights into paclitaxel biosynthesis.</title>
        <authorList>
            <person name="Xiong X."/>
            <person name="Gou J."/>
            <person name="Liao Q."/>
            <person name="Li Y."/>
            <person name="Zhou Q."/>
            <person name="Bi G."/>
            <person name="Li C."/>
            <person name="Du R."/>
            <person name="Wang X."/>
            <person name="Sun T."/>
            <person name="Guo L."/>
            <person name="Liang H."/>
            <person name="Lu P."/>
            <person name="Wu Y."/>
            <person name="Zhang Z."/>
            <person name="Ro D.K."/>
            <person name="Shang Y."/>
            <person name="Huang S."/>
            <person name="Yan J."/>
        </authorList>
    </citation>
    <scope>NUCLEOTIDE SEQUENCE [LARGE SCALE GENOMIC DNA]</scope>
    <source>
        <strain evidence="2">Ta-2019</strain>
    </source>
</reference>
<dbReference type="AlphaFoldDB" id="A0AA38LCW3"/>
<comment type="caution">
    <text evidence="2">The sequence shown here is derived from an EMBL/GenBank/DDBJ whole genome shotgun (WGS) entry which is preliminary data.</text>
</comment>
<dbReference type="Pfam" id="PF00931">
    <property type="entry name" value="NB-ARC"/>
    <property type="match status" value="1"/>
</dbReference>
<evidence type="ECO:0000313" key="3">
    <source>
        <dbReference type="Proteomes" id="UP000824469"/>
    </source>
</evidence>
<feature type="domain" description="NB-ARC" evidence="1">
    <location>
        <begin position="8"/>
        <end position="67"/>
    </location>
</feature>
<protein>
    <recommendedName>
        <fullName evidence="1">NB-ARC domain-containing protein</fullName>
    </recommendedName>
</protein>
<organism evidence="2 3">
    <name type="scientific">Taxus chinensis</name>
    <name type="common">Chinese yew</name>
    <name type="synonym">Taxus wallichiana var. chinensis</name>
    <dbReference type="NCBI Taxonomy" id="29808"/>
    <lineage>
        <taxon>Eukaryota</taxon>
        <taxon>Viridiplantae</taxon>
        <taxon>Streptophyta</taxon>
        <taxon>Embryophyta</taxon>
        <taxon>Tracheophyta</taxon>
        <taxon>Spermatophyta</taxon>
        <taxon>Pinopsida</taxon>
        <taxon>Pinidae</taxon>
        <taxon>Conifers II</taxon>
        <taxon>Cupressales</taxon>
        <taxon>Taxaceae</taxon>
        <taxon>Taxus</taxon>
    </lineage>
</organism>
<sequence>MLNTDSDENVLTVAIDGKGGVGKTSLTEAIHNHIYLKFEATCFVYDVRHKAQHTNGVTKMQRQILKDCQVQG</sequence>
<dbReference type="EMBL" id="JAHRHJ020000004">
    <property type="protein sequence ID" value="KAH9319341.1"/>
    <property type="molecule type" value="Genomic_DNA"/>
</dbReference>
<keyword evidence="3" id="KW-1185">Reference proteome</keyword>
<dbReference type="SUPFAM" id="SSF52540">
    <property type="entry name" value="P-loop containing nucleoside triphosphate hydrolases"/>
    <property type="match status" value="1"/>
</dbReference>
<accession>A0AA38LCW3</accession>
<dbReference type="InterPro" id="IPR027417">
    <property type="entry name" value="P-loop_NTPase"/>
</dbReference>
<dbReference type="Proteomes" id="UP000824469">
    <property type="component" value="Unassembled WGS sequence"/>
</dbReference>
<dbReference type="InterPro" id="IPR002182">
    <property type="entry name" value="NB-ARC"/>
</dbReference>
<feature type="non-terminal residue" evidence="2">
    <location>
        <position position="72"/>
    </location>
</feature>
<evidence type="ECO:0000313" key="2">
    <source>
        <dbReference type="EMBL" id="KAH9319341.1"/>
    </source>
</evidence>
<gene>
    <name evidence="2" type="ORF">KI387_021110</name>
</gene>
<evidence type="ECO:0000259" key="1">
    <source>
        <dbReference type="Pfam" id="PF00931"/>
    </source>
</evidence>
<proteinExistence type="predicted"/>
<name>A0AA38LCW3_TAXCH</name>